<dbReference type="SUPFAM" id="SSF143011">
    <property type="entry name" value="RelE-like"/>
    <property type="match status" value="1"/>
</dbReference>
<keyword evidence="2" id="KW-1277">Toxin-antitoxin system</keyword>
<evidence type="ECO:0000313" key="5">
    <source>
        <dbReference type="Proteomes" id="UP001494902"/>
    </source>
</evidence>
<keyword evidence="5" id="KW-1185">Reference proteome</keyword>
<dbReference type="EMBL" id="JBEDNQ010000008">
    <property type="protein sequence ID" value="MEQ3552608.1"/>
    <property type="molecule type" value="Genomic_DNA"/>
</dbReference>
<comment type="similarity">
    <text evidence="1">Belongs to the RelE toxin family.</text>
</comment>
<gene>
    <name evidence="4" type="ORF">WIS52_19215</name>
</gene>
<dbReference type="PANTHER" id="PTHR35601">
    <property type="entry name" value="TOXIN RELE"/>
    <property type="match status" value="1"/>
</dbReference>
<dbReference type="InterPro" id="IPR035093">
    <property type="entry name" value="RelE/ParE_toxin_dom_sf"/>
</dbReference>
<dbReference type="PANTHER" id="PTHR35601:SF1">
    <property type="entry name" value="TOXIN RELE"/>
    <property type="match status" value="1"/>
</dbReference>
<evidence type="ECO:0000256" key="2">
    <source>
        <dbReference type="ARBA" id="ARBA00022649"/>
    </source>
</evidence>
<name>A0ABV1KDS1_9PSEU</name>
<evidence type="ECO:0000256" key="3">
    <source>
        <dbReference type="SAM" id="MobiDB-lite"/>
    </source>
</evidence>
<protein>
    <submittedName>
        <fullName evidence="4">Type II toxin-antitoxin system RelE/ParE family toxin</fullName>
    </submittedName>
</protein>
<dbReference type="RefSeq" id="WP_349299683.1">
    <property type="nucleotide sequence ID" value="NZ_JBEDNQ010000008.1"/>
</dbReference>
<accession>A0ABV1KDS1</accession>
<dbReference type="Proteomes" id="UP001494902">
    <property type="component" value="Unassembled WGS sequence"/>
</dbReference>
<reference evidence="4 5" key="1">
    <citation type="submission" date="2024-03" db="EMBL/GenBank/DDBJ databases">
        <title>Draft genome sequence of Pseudonocardia nematodicida JCM 31783.</title>
        <authorList>
            <person name="Butdee W."/>
            <person name="Duangmal K."/>
        </authorList>
    </citation>
    <scope>NUCLEOTIDE SEQUENCE [LARGE SCALE GENOMIC DNA]</scope>
    <source>
        <strain evidence="4 5">JCM 31783</strain>
    </source>
</reference>
<comment type="caution">
    <text evidence="4">The sequence shown here is derived from an EMBL/GenBank/DDBJ whole genome shotgun (WGS) entry which is preliminary data.</text>
</comment>
<sequence>MPDAPHWHITWTAPASKALRKLDPQVARRILAAVSNLGDDPRPAPPTGKPLKGEPGAWRLKVGDWRVVYEPQDDQLVILVVTLGHRREIYDRLG</sequence>
<dbReference type="InterPro" id="IPR007712">
    <property type="entry name" value="RelE/ParE_toxin"/>
</dbReference>
<feature type="region of interest" description="Disordered" evidence="3">
    <location>
        <begin position="36"/>
        <end position="55"/>
    </location>
</feature>
<dbReference type="Pfam" id="PF05016">
    <property type="entry name" value="ParE_toxin"/>
    <property type="match status" value="1"/>
</dbReference>
<dbReference type="Gene3D" id="3.30.2310.20">
    <property type="entry name" value="RelE-like"/>
    <property type="match status" value="1"/>
</dbReference>
<evidence type="ECO:0000256" key="1">
    <source>
        <dbReference type="ARBA" id="ARBA00006226"/>
    </source>
</evidence>
<evidence type="ECO:0000313" key="4">
    <source>
        <dbReference type="EMBL" id="MEQ3552608.1"/>
    </source>
</evidence>
<organism evidence="4 5">
    <name type="scientific">Pseudonocardia nematodicida</name>
    <dbReference type="NCBI Taxonomy" id="1206997"/>
    <lineage>
        <taxon>Bacteria</taxon>
        <taxon>Bacillati</taxon>
        <taxon>Actinomycetota</taxon>
        <taxon>Actinomycetes</taxon>
        <taxon>Pseudonocardiales</taxon>
        <taxon>Pseudonocardiaceae</taxon>
        <taxon>Pseudonocardia</taxon>
    </lineage>
</organism>
<proteinExistence type="inferred from homology"/>